<evidence type="ECO:0000313" key="8">
    <source>
        <dbReference type="Proteomes" id="UP000193944"/>
    </source>
</evidence>
<dbReference type="InterPro" id="IPR014867">
    <property type="entry name" value="Spore_coat_CotH_CotH2/3/7"/>
</dbReference>
<dbReference type="GO" id="GO:0016787">
    <property type="term" value="F:hydrolase activity"/>
    <property type="evidence" value="ECO:0007669"/>
    <property type="project" value="UniProtKB-KW"/>
</dbReference>
<feature type="signal peptide" evidence="5">
    <location>
        <begin position="1"/>
        <end position="19"/>
    </location>
</feature>
<feature type="domain" description="CBM10" evidence="6">
    <location>
        <begin position="110"/>
        <end position="145"/>
    </location>
</feature>
<name>A0A1Y1WU44_9FUNG</name>
<feature type="region of interest" description="Disordered" evidence="4">
    <location>
        <begin position="146"/>
        <end position="166"/>
    </location>
</feature>
<keyword evidence="2" id="KW-0677">Repeat</keyword>
<dbReference type="OrthoDB" id="2130412at2759"/>
<evidence type="ECO:0000256" key="3">
    <source>
        <dbReference type="ARBA" id="ARBA00022801"/>
    </source>
</evidence>
<evidence type="ECO:0000259" key="6">
    <source>
        <dbReference type="PROSITE" id="PS51763"/>
    </source>
</evidence>
<feature type="domain" description="CBM10" evidence="6">
    <location>
        <begin position="65"/>
        <end position="100"/>
    </location>
</feature>
<dbReference type="AlphaFoldDB" id="A0A1Y1WU44"/>
<evidence type="ECO:0000256" key="1">
    <source>
        <dbReference type="ARBA" id="ARBA00022729"/>
    </source>
</evidence>
<dbReference type="SUPFAM" id="SSF64571">
    <property type="entry name" value="Cellulose docking domain, dockering"/>
    <property type="match status" value="3"/>
</dbReference>
<dbReference type="EMBL" id="MCFG01000266">
    <property type="protein sequence ID" value="ORX77061.1"/>
    <property type="molecule type" value="Genomic_DNA"/>
</dbReference>
<dbReference type="Proteomes" id="UP000193944">
    <property type="component" value="Unassembled WGS sequence"/>
</dbReference>
<dbReference type="InterPro" id="IPR002883">
    <property type="entry name" value="CBM10/Dockerin_dom"/>
</dbReference>
<sequence length="728" mass="84243">MHKYTIFTVVSALIGLTKADCWSSAMGYACCNGCDVAYEDGSGKWGIENNNWCGIDDKCFNKEGDCWSLPQFPCCKNNVVVYTDGSGDWGFENNNWCGIIKKQPVEEEKECWTLPDYPCCKGNTVVLTDVKGDWGVENNAWCGINKKTDDKQDDKQDEKQEPQQDVVSPKFSMEAGFYEAKDGLSLTLSSSEGTVYYTLDSSDPTTSSTAKAYNGAIRMYDRSIEPNVYSMYQHQENSPFSTTLKDNYIASTNKVDKLTIVRAAVKKSDGTFGPVITKSYIVMDQEKLQFYKEITLVSLVTDPSNLYDKDKGIYVCGQQYLDWKNSPNYNPNKSEWDYDNIANFFSTGKDWERDANIAIFRNGKELKSQDVGIRLKGKSTRNHKFKSFNIRPRKKYGDSKFRADIIEGNRNVINNEEITEYDSFSLRSVGWFDRMREAIVQRALKDYPILATYDNNKSLVFLDGEFWGLYDIIEKCSAEFIESNYSIPHKQVAIIKDYELEEGTEQDFNDFKELVKFCQNNDLTQAQNYKYVSDRVDVDSLIYHYANGLYLGIWDWPNRNFFVYRNNGSPIEGNKYSDGKWRFASFDFDYSSGLTYEDFGGVQGYAHDSFTKFQKKKDEHPTPLFTYMMKNKEFQQKFVDVFYLMGEEIFGAQKMKSIVQTEKDKYLKFVIKTDWRWYGGTPNMSYNEFFGLQTRYYGGGYDDIATFFTNRAQYAYRFLKNTYGLEKK</sequence>
<dbReference type="Pfam" id="PF08757">
    <property type="entry name" value="CotH"/>
    <property type="match status" value="1"/>
</dbReference>
<dbReference type="Pfam" id="PF13290">
    <property type="entry name" value="CHB_HEX_C_1"/>
    <property type="match status" value="1"/>
</dbReference>
<dbReference type="Gene3D" id="3.90.1220.10">
    <property type="entry name" value="Cellulose docking domain, dockering"/>
    <property type="match status" value="3"/>
</dbReference>
<proteinExistence type="predicted"/>
<organism evidence="7 8">
    <name type="scientific">Anaeromyces robustus</name>
    <dbReference type="NCBI Taxonomy" id="1754192"/>
    <lineage>
        <taxon>Eukaryota</taxon>
        <taxon>Fungi</taxon>
        <taxon>Fungi incertae sedis</taxon>
        <taxon>Chytridiomycota</taxon>
        <taxon>Chytridiomycota incertae sedis</taxon>
        <taxon>Neocallimastigomycetes</taxon>
        <taxon>Neocallimastigales</taxon>
        <taxon>Neocallimastigaceae</taxon>
        <taxon>Anaeromyces</taxon>
    </lineage>
</organism>
<evidence type="ECO:0000313" key="7">
    <source>
        <dbReference type="EMBL" id="ORX77061.1"/>
    </source>
</evidence>
<keyword evidence="1 5" id="KW-0732">Signal</keyword>
<reference evidence="7 8" key="2">
    <citation type="submission" date="2016-08" db="EMBL/GenBank/DDBJ databases">
        <title>Pervasive Adenine N6-methylation of Active Genes in Fungi.</title>
        <authorList>
            <consortium name="DOE Joint Genome Institute"/>
            <person name="Mondo S.J."/>
            <person name="Dannebaum R.O."/>
            <person name="Kuo R.C."/>
            <person name="Labutti K."/>
            <person name="Haridas S."/>
            <person name="Kuo A."/>
            <person name="Salamov A."/>
            <person name="Ahrendt S.R."/>
            <person name="Lipzen A."/>
            <person name="Sullivan W."/>
            <person name="Andreopoulos W.B."/>
            <person name="Clum A."/>
            <person name="Lindquist E."/>
            <person name="Daum C."/>
            <person name="Ramamoorthy G.K."/>
            <person name="Gryganskyi A."/>
            <person name="Culley D."/>
            <person name="Magnuson J.K."/>
            <person name="James T.Y."/>
            <person name="O'Malley M.A."/>
            <person name="Stajich J.E."/>
            <person name="Spatafora J.W."/>
            <person name="Visel A."/>
            <person name="Grigoriev I.V."/>
        </authorList>
    </citation>
    <scope>NUCLEOTIDE SEQUENCE [LARGE SCALE GENOMIC DNA]</scope>
    <source>
        <strain evidence="7 8">S4</strain>
    </source>
</reference>
<feature type="chain" id="PRO_5013299428" description="CBM10 domain-containing protein" evidence="5">
    <location>
        <begin position="20"/>
        <end position="728"/>
    </location>
</feature>
<reference evidence="7 8" key="1">
    <citation type="submission" date="2016-08" db="EMBL/GenBank/DDBJ databases">
        <title>A Parts List for Fungal Cellulosomes Revealed by Comparative Genomics.</title>
        <authorList>
            <consortium name="DOE Joint Genome Institute"/>
            <person name="Haitjema C.H."/>
            <person name="Gilmore S.P."/>
            <person name="Henske J.K."/>
            <person name="Solomon K.V."/>
            <person name="De Groot R."/>
            <person name="Kuo A."/>
            <person name="Mondo S.J."/>
            <person name="Salamov A.A."/>
            <person name="Labutti K."/>
            <person name="Zhao Z."/>
            <person name="Chiniquy J."/>
            <person name="Barry K."/>
            <person name="Brewer H.M."/>
            <person name="Purvine S.O."/>
            <person name="Wright A.T."/>
            <person name="Boxma B."/>
            <person name="Van Alen T."/>
            <person name="Hackstein J.H."/>
            <person name="Baker S.E."/>
            <person name="Grigoriev I.V."/>
            <person name="O'Malley M.A."/>
        </authorList>
    </citation>
    <scope>NUCLEOTIDE SEQUENCE [LARGE SCALE GENOMIC DNA]</scope>
    <source>
        <strain evidence="7 8">S4</strain>
    </source>
</reference>
<dbReference type="Pfam" id="PF02013">
    <property type="entry name" value="CBM_10"/>
    <property type="match status" value="3"/>
</dbReference>
<dbReference type="PROSITE" id="PS51763">
    <property type="entry name" value="CBM10"/>
    <property type="match status" value="3"/>
</dbReference>
<dbReference type="InterPro" id="IPR059177">
    <property type="entry name" value="GH29D-like_dom"/>
</dbReference>
<feature type="domain" description="CBM10" evidence="6">
    <location>
        <begin position="20"/>
        <end position="56"/>
    </location>
</feature>
<evidence type="ECO:0000256" key="2">
    <source>
        <dbReference type="ARBA" id="ARBA00022737"/>
    </source>
</evidence>
<evidence type="ECO:0000256" key="4">
    <source>
        <dbReference type="SAM" id="MobiDB-lite"/>
    </source>
</evidence>
<dbReference type="InterPro" id="IPR009034">
    <property type="entry name" value="Dockerin_dom_fun_sf"/>
</dbReference>
<comment type="caution">
    <text evidence="7">The sequence shown here is derived from an EMBL/GenBank/DDBJ whole genome shotgun (WGS) entry which is preliminary data.</text>
</comment>
<keyword evidence="8" id="KW-1185">Reference proteome</keyword>
<accession>A0A1Y1WU44</accession>
<evidence type="ECO:0000256" key="5">
    <source>
        <dbReference type="SAM" id="SignalP"/>
    </source>
</evidence>
<feature type="compositionally biased region" description="Basic and acidic residues" evidence="4">
    <location>
        <begin position="146"/>
        <end position="162"/>
    </location>
</feature>
<protein>
    <recommendedName>
        <fullName evidence="6">CBM10 domain-containing protein</fullName>
    </recommendedName>
</protein>
<gene>
    <name evidence="7" type="ORF">BCR32DRAFT_223704</name>
</gene>
<keyword evidence="3" id="KW-0378">Hydrolase</keyword>